<evidence type="ECO:0000313" key="7">
    <source>
        <dbReference type="EMBL" id="TWG81126.1"/>
    </source>
</evidence>
<dbReference type="Proteomes" id="UP000318141">
    <property type="component" value="Unassembled WGS sequence"/>
</dbReference>
<dbReference type="EMBL" id="VLJN01000039">
    <property type="protein sequence ID" value="TWG81126.1"/>
    <property type="molecule type" value="Genomic_DNA"/>
</dbReference>
<dbReference type="Gene3D" id="1.20.120.910">
    <property type="entry name" value="DksA, coiled-coil domain"/>
    <property type="match status" value="1"/>
</dbReference>
<organism evidence="7 8">
    <name type="scientific">Cupriavidus gilardii J11</name>
    <dbReference type="NCBI Taxonomy" id="936133"/>
    <lineage>
        <taxon>Bacteria</taxon>
        <taxon>Pseudomonadati</taxon>
        <taxon>Pseudomonadota</taxon>
        <taxon>Betaproteobacteria</taxon>
        <taxon>Burkholderiales</taxon>
        <taxon>Burkholderiaceae</taxon>
        <taxon>Cupriavidus</taxon>
    </lineage>
</organism>
<dbReference type="PANTHER" id="PTHR33823">
    <property type="entry name" value="RNA POLYMERASE-BINDING TRANSCRIPTION FACTOR DKSA-RELATED"/>
    <property type="match status" value="1"/>
</dbReference>
<dbReference type="InterPro" id="IPR000962">
    <property type="entry name" value="Znf_DskA_TraR"/>
</dbReference>
<dbReference type="PROSITE" id="PS51128">
    <property type="entry name" value="ZF_DKSA_2"/>
    <property type="match status" value="1"/>
</dbReference>
<dbReference type="GO" id="GO:0008270">
    <property type="term" value="F:zinc ion binding"/>
    <property type="evidence" value="ECO:0007669"/>
    <property type="project" value="UniProtKB-KW"/>
</dbReference>
<keyword evidence="1" id="KW-0479">Metal-binding</keyword>
<name>A0A562B7G7_9BURK</name>
<evidence type="ECO:0000256" key="2">
    <source>
        <dbReference type="ARBA" id="ARBA00022771"/>
    </source>
</evidence>
<dbReference type="AlphaFoldDB" id="A0A562B7G7"/>
<evidence type="ECO:0000259" key="6">
    <source>
        <dbReference type="Pfam" id="PF01258"/>
    </source>
</evidence>
<evidence type="ECO:0000313" key="8">
    <source>
        <dbReference type="Proteomes" id="UP000318141"/>
    </source>
</evidence>
<proteinExistence type="predicted"/>
<evidence type="ECO:0000256" key="5">
    <source>
        <dbReference type="SAM" id="MobiDB-lite"/>
    </source>
</evidence>
<dbReference type="SUPFAM" id="SSF109635">
    <property type="entry name" value="DnaK suppressor protein DksA, alpha-hairpin domain"/>
    <property type="match status" value="1"/>
</dbReference>
<dbReference type="Pfam" id="PF01258">
    <property type="entry name" value="zf-dskA_traR"/>
    <property type="match status" value="1"/>
</dbReference>
<feature type="zinc finger region" description="dksA C4-type" evidence="4">
    <location>
        <begin position="90"/>
        <end position="114"/>
    </location>
</feature>
<evidence type="ECO:0000256" key="4">
    <source>
        <dbReference type="PROSITE-ProRule" id="PRU00510"/>
    </source>
</evidence>
<feature type="compositionally biased region" description="Basic and acidic residues" evidence="5">
    <location>
        <begin position="40"/>
        <end position="62"/>
    </location>
</feature>
<feature type="region of interest" description="Disordered" evidence="5">
    <location>
        <begin position="27"/>
        <end position="62"/>
    </location>
</feature>
<evidence type="ECO:0000256" key="1">
    <source>
        <dbReference type="ARBA" id="ARBA00022723"/>
    </source>
</evidence>
<dbReference type="PANTHER" id="PTHR33823:SF4">
    <property type="entry name" value="GENERAL STRESS PROTEIN 16O"/>
    <property type="match status" value="1"/>
</dbReference>
<reference evidence="7 8" key="1">
    <citation type="submission" date="2019-07" db="EMBL/GenBank/DDBJ databases">
        <title>Genome sequencing of lignin-degrading bacterial isolates.</title>
        <authorList>
            <person name="Gladden J."/>
        </authorList>
    </citation>
    <scope>NUCLEOTIDE SEQUENCE [LARGE SCALE GENOMIC DNA]</scope>
    <source>
        <strain evidence="7 8">J11</strain>
    </source>
</reference>
<keyword evidence="2" id="KW-0863">Zinc-finger</keyword>
<dbReference type="SUPFAM" id="SSF57716">
    <property type="entry name" value="Glucocorticoid receptor-like (DNA-binding domain)"/>
    <property type="match status" value="1"/>
</dbReference>
<gene>
    <name evidence="7" type="ORF">L602_004400000050</name>
</gene>
<comment type="caution">
    <text evidence="7">The sequence shown here is derived from an EMBL/GenBank/DDBJ whole genome shotgun (WGS) entry which is preliminary data.</text>
</comment>
<accession>A0A562B7G7</accession>
<dbReference type="OrthoDB" id="9811543at2"/>
<dbReference type="PROSITE" id="PS01102">
    <property type="entry name" value="ZF_DKSA_1"/>
    <property type="match status" value="1"/>
</dbReference>
<protein>
    <submittedName>
        <fullName evidence="7">TraR/DksA family transcriptional regulator</fullName>
    </submittedName>
</protein>
<dbReference type="InterPro" id="IPR020458">
    <property type="entry name" value="Znf_DskA_TraR_CS"/>
</dbReference>
<keyword evidence="3" id="KW-0862">Zinc</keyword>
<evidence type="ECO:0000256" key="3">
    <source>
        <dbReference type="ARBA" id="ARBA00022833"/>
    </source>
</evidence>
<keyword evidence="8" id="KW-1185">Reference proteome</keyword>
<dbReference type="InterPro" id="IPR037187">
    <property type="entry name" value="DnaK_N"/>
</dbReference>
<feature type="domain" description="Zinc finger DksA/TraR C4-type" evidence="6">
    <location>
        <begin position="85"/>
        <end position="120"/>
    </location>
</feature>
<sequence length="128" mass="14291">MEALSQAQLRDVEDRLGRIEADLSARLKGLNDDQPAPGDMQERDVGDQADMAERNTERADDSALLDHYRSQLADIDAARDRIRDGTFGVCEDCGQAIPFERLQVYPTARRCAPCQERHERLYAGRGGG</sequence>